<sequence>MASPSTSMATQNLSYKPDSRVINCEATYHITHNTDSMLDVQIPNKDRFSYELWLVMAARNRQGRSLNGMHGINPH</sequence>
<protein>
    <submittedName>
        <fullName evidence="1">Uncharacterized protein</fullName>
    </submittedName>
</protein>
<dbReference type="Proteomes" id="UP001314170">
    <property type="component" value="Unassembled WGS sequence"/>
</dbReference>
<evidence type="ECO:0000313" key="2">
    <source>
        <dbReference type="Proteomes" id="UP001314170"/>
    </source>
</evidence>
<accession>A0AAV1RHF1</accession>
<name>A0AAV1RHF1_9ROSI</name>
<gene>
    <name evidence="1" type="ORF">DCAF_LOCUS10646</name>
</gene>
<dbReference type="AlphaFoldDB" id="A0AAV1RHF1"/>
<keyword evidence="2" id="KW-1185">Reference proteome</keyword>
<proteinExistence type="predicted"/>
<reference evidence="1 2" key="1">
    <citation type="submission" date="2024-01" db="EMBL/GenBank/DDBJ databases">
        <authorList>
            <person name="Waweru B."/>
        </authorList>
    </citation>
    <scope>NUCLEOTIDE SEQUENCE [LARGE SCALE GENOMIC DNA]</scope>
</reference>
<organism evidence="1 2">
    <name type="scientific">Dovyalis caffra</name>
    <dbReference type="NCBI Taxonomy" id="77055"/>
    <lineage>
        <taxon>Eukaryota</taxon>
        <taxon>Viridiplantae</taxon>
        <taxon>Streptophyta</taxon>
        <taxon>Embryophyta</taxon>
        <taxon>Tracheophyta</taxon>
        <taxon>Spermatophyta</taxon>
        <taxon>Magnoliopsida</taxon>
        <taxon>eudicotyledons</taxon>
        <taxon>Gunneridae</taxon>
        <taxon>Pentapetalae</taxon>
        <taxon>rosids</taxon>
        <taxon>fabids</taxon>
        <taxon>Malpighiales</taxon>
        <taxon>Salicaceae</taxon>
        <taxon>Flacourtieae</taxon>
        <taxon>Dovyalis</taxon>
    </lineage>
</organism>
<comment type="caution">
    <text evidence="1">The sequence shown here is derived from an EMBL/GenBank/DDBJ whole genome shotgun (WGS) entry which is preliminary data.</text>
</comment>
<dbReference type="EMBL" id="CAWUPB010000994">
    <property type="protein sequence ID" value="CAK7335647.1"/>
    <property type="molecule type" value="Genomic_DNA"/>
</dbReference>
<evidence type="ECO:0000313" key="1">
    <source>
        <dbReference type="EMBL" id="CAK7335647.1"/>
    </source>
</evidence>